<protein>
    <submittedName>
        <fullName evidence="3">Uncharacterized protein</fullName>
    </submittedName>
</protein>
<evidence type="ECO:0000256" key="1">
    <source>
        <dbReference type="SAM" id="MobiDB-lite"/>
    </source>
</evidence>
<evidence type="ECO:0000313" key="4">
    <source>
        <dbReference type="Proteomes" id="UP000320239"/>
    </source>
</evidence>
<accession>A0A561WAG6</accession>
<gene>
    <name evidence="3" type="ORF">FHX34_103381</name>
</gene>
<proteinExistence type="predicted"/>
<reference evidence="3 4" key="1">
    <citation type="submission" date="2019-06" db="EMBL/GenBank/DDBJ databases">
        <title>Sequencing the genomes of 1000 actinobacteria strains.</title>
        <authorList>
            <person name="Klenk H.-P."/>
        </authorList>
    </citation>
    <scope>NUCLEOTIDE SEQUENCE [LARGE SCALE GENOMIC DNA]</scope>
    <source>
        <strain evidence="3 4">DSM 43866</strain>
    </source>
</reference>
<dbReference type="OrthoDB" id="6717945at2"/>
<dbReference type="RefSeq" id="WP_145830893.1">
    <property type="nucleotide sequence ID" value="NZ_BOMX01000106.1"/>
</dbReference>
<dbReference type="AlphaFoldDB" id="A0A561WAG6"/>
<dbReference type="Proteomes" id="UP000320239">
    <property type="component" value="Unassembled WGS sequence"/>
</dbReference>
<feature type="region of interest" description="Disordered" evidence="1">
    <location>
        <begin position="69"/>
        <end position="94"/>
    </location>
</feature>
<keyword evidence="2" id="KW-0812">Transmembrane</keyword>
<feature type="transmembrane region" description="Helical" evidence="2">
    <location>
        <begin position="39"/>
        <end position="63"/>
    </location>
</feature>
<evidence type="ECO:0000313" key="3">
    <source>
        <dbReference type="EMBL" id="TWG20852.1"/>
    </source>
</evidence>
<organism evidence="3 4">
    <name type="scientific">Actinoplanes teichomyceticus</name>
    <dbReference type="NCBI Taxonomy" id="1867"/>
    <lineage>
        <taxon>Bacteria</taxon>
        <taxon>Bacillati</taxon>
        <taxon>Actinomycetota</taxon>
        <taxon>Actinomycetes</taxon>
        <taxon>Micromonosporales</taxon>
        <taxon>Micromonosporaceae</taxon>
        <taxon>Actinoplanes</taxon>
    </lineage>
</organism>
<comment type="caution">
    <text evidence="3">The sequence shown here is derived from an EMBL/GenBank/DDBJ whole genome shotgun (WGS) entry which is preliminary data.</text>
</comment>
<name>A0A561WAG6_ACTTI</name>
<dbReference type="Gene3D" id="2.60.40.420">
    <property type="entry name" value="Cupredoxins - blue copper proteins"/>
    <property type="match status" value="1"/>
</dbReference>
<keyword evidence="4" id="KW-1185">Reference proteome</keyword>
<sequence>MRVLTGLVLLVSSAAFTVPALLGMTTLLSAPSLLSAPALFAAFVLVVSSASIAVFAQLAMLALTRRRPVRPDPPAPAGAPLAGHSEPLPPGPAALQRRTLRTVPFLMAALALLPGCASAPAAQAASPAACGPAARDQVRADAALREGRAQPAPRRVSVPLGSQVRLGISADTAADIHVHGYDLRYPVQPGQPACVVFVASRPGLFDVEAHPDILLLQLEVK</sequence>
<dbReference type="EMBL" id="VIWY01000003">
    <property type="protein sequence ID" value="TWG20852.1"/>
    <property type="molecule type" value="Genomic_DNA"/>
</dbReference>
<dbReference type="InterPro" id="IPR008972">
    <property type="entry name" value="Cupredoxin"/>
</dbReference>
<evidence type="ECO:0000256" key="2">
    <source>
        <dbReference type="SAM" id="Phobius"/>
    </source>
</evidence>
<keyword evidence="2" id="KW-0472">Membrane</keyword>
<dbReference type="SUPFAM" id="SSF49503">
    <property type="entry name" value="Cupredoxins"/>
    <property type="match status" value="1"/>
</dbReference>
<keyword evidence="2" id="KW-1133">Transmembrane helix</keyword>